<evidence type="ECO:0000313" key="1">
    <source>
        <dbReference type="EMBL" id="OBZ81559.1"/>
    </source>
</evidence>
<reference evidence="1 2" key="1">
    <citation type="submission" date="2016-03" db="EMBL/GenBank/DDBJ databases">
        <title>Choanephora cucurbitarum.</title>
        <authorList>
            <person name="Min B."/>
            <person name="Park H."/>
            <person name="Park J.-H."/>
            <person name="Shin H.-D."/>
            <person name="Choi I.-G."/>
        </authorList>
    </citation>
    <scope>NUCLEOTIDE SEQUENCE [LARGE SCALE GENOMIC DNA]</scope>
    <source>
        <strain evidence="1 2">KUS-F28377</strain>
    </source>
</reference>
<accession>A0A1C7MYS8</accession>
<organism evidence="1 2">
    <name type="scientific">Choanephora cucurbitarum</name>
    <dbReference type="NCBI Taxonomy" id="101091"/>
    <lineage>
        <taxon>Eukaryota</taxon>
        <taxon>Fungi</taxon>
        <taxon>Fungi incertae sedis</taxon>
        <taxon>Mucoromycota</taxon>
        <taxon>Mucoromycotina</taxon>
        <taxon>Mucoromycetes</taxon>
        <taxon>Mucorales</taxon>
        <taxon>Mucorineae</taxon>
        <taxon>Choanephoraceae</taxon>
        <taxon>Choanephoroideae</taxon>
        <taxon>Choanephora</taxon>
    </lineage>
</organism>
<dbReference type="Proteomes" id="UP000093000">
    <property type="component" value="Unassembled WGS sequence"/>
</dbReference>
<dbReference type="EMBL" id="LUGH01001150">
    <property type="protein sequence ID" value="OBZ81559.1"/>
    <property type="molecule type" value="Genomic_DNA"/>
</dbReference>
<comment type="caution">
    <text evidence="1">The sequence shown here is derived from an EMBL/GenBank/DDBJ whole genome shotgun (WGS) entry which is preliminary data.</text>
</comment>
<evidence type="ECO:0000313" key="2">
    <source>
        <dbReference type="Proteomes" id="UP000093000"/>
    </source>
</evidence>
<proteinExistence type="predicted"/>
<keyword evidence="2" id="KW-1185">Reference proteome</keyword>
<dbReference type="InParanoid" id="A0A1C7MYS8"/>
<gene>
    <name evidence="1" type="ORF">A0J61_10391</name>
</gene>
<name>A0A1C7MYS8_9FUNG</name>
<protein>
    <submittedName>
        <fullName evidence="1">Uncharacterized protein</fullName>
    </submittedName>
</protein>
<dbReference type="AlphaFoldDB" id="A0A1C7MYS8"/>
<sequence length="150" mass="16868">MLSVIRDGFQITFASTSPTTATGKPVVFFDHKQEQLLSQVISSFLDKCAIELHLRHPEEDRRIMASLQPQGPEPVCSMSNIQDENNQRHISSYTTARLDDIYRPFGCFPSHISSSLLSTFSPFCMERGLLPVQNNSLCPLRGPLPVHKTH</sequence>